<sequence>MDEQFLQYVWFNRLYAAHQRLTDGTEIEIIDPGRPNRDAGPDAFNAKIRVGGTVWAGNVEIHCTASDWYRHGHESDSAYDSLLLHVVWKNDVMVGRHNGEPMPTLRLSVPDHVLTVYDDVQKDGVGLCRCAPHMAKADGTHRAVWIERCAVERMEDKARRVRRLLDMSAGDWERTFFVMLFRSFGFGTNSDAMEALAMSVPYTAVCKHCDSALQLEALFMGQAGLLDSVKEPDEYTAELLREYDHLRRKFSLEPVDIRLKSMRMRPGSFPAVRLAELAAIYHRNPQLFSLVTDGADIDRLRKLFGVDASAYWDTHFSPSVESKRRVRKRVSRASADIIVINTVVPFYFAYGAYVGNETYADRALRLLESIPPENNFITRALVSYGFDNGSALHSQGLIQMYRRYCEPHDCLRCHLLRQMMAG</sequence>
<evidence type="ECO:0000313" key="1">
    <source>
        <dbReference type="EMBL" id="MBO8440209.1"/>
    </source>
</evidence>
<organism evidence="1 2">
    <name type="scientific">Candidatus Aphodosoma intestinipullorum</name>
    <dbReference type="NCBI Taxonomy" id="2840674"/>
    <lineage>
        <taxon>Bacteria</taxon>
        <taxon>Pseudomonadati</taxon>
        <taxon>Bacteroidota</taxon>
        <taxon>Bacteroidia</taxon>
        <taxon>Bacteroidales</taxon>
        <taxon>Candidatus Aphodosoma</taxon>
    </lineage>
</organism>
<dbReference type="EMBL" id="JADIMV010000104">
    <property type="protein sequence ID" value="MBO8440209.1"/>
    <property type="molecule type" value="Genomic_DNA"/>
</dbReference>
<gene>
    <name evidence="1" type="ORF">IAC51_06115</name>
</gene>
<name>A0A940DJP6_9BACT</name>
<accession>A0A940DJP6</accession>
<dbReference type="Proteomes" id="UP000712007">
    <property type="component" value="Unassembled WGS sequence"/>
</dbReference>
<reference evidence="1" key="2">
    <citation type="journal article" date="2021" name="PeerJ">
        <title>Extensive microbial diversity within the chicken gut microbiome revealed by metagenomics and culture.</title>
        <authorList>
            <person name="Gilroy R."/>
            <person name="Ravi A."/>
            <person name="Getino M."/>
            <person name="Pursley I."/>
            <person name="Horton D.L."/>
            <person name="Alikhan N.F."/>
            <person name="Baker D."/>
            <person name="Gharbi K."/>
            <person name="Hall N."/>
            <person name="Watson M."/>
            <person name="Adriaenssens E.M."/>
            <person name="Foster-Nyarko E."/>
            <person name="Jarju S."/>
            <person name="Secka A."/>
            <person name="Antonio M."/>
            <person name="Oren A."/>
            <person name="Chaudhuri R.R."/>
            <person name="La Ragione R."/>
            <person name="Hildebrand F."/>
            <person name="Pallen M.J."/>
        </authorList>
    </citation>
    <scope>NUCLEOTIDE SEQUENCE</scope>
    <source>
        <strain evidence="1">3924</strain>
    </source>
</reference>
<reference evidence="1" key="1">
    <citation type="submission" date="2020-10" db="EMBL/GenBank/DDBJ databases">
        <authorList>
            <person name="Gilroy R."/>
        </authorList>
    </citation>
    <scope>NUCLEOTIDE SEQUENCE</scope>
    <source>
        <strain evidence="1">3924</strain>
    </source>
</reference>
<proteinExistence type="predicted"/>
<dbReference type="AlphaFoldDB" id="A0A940DJP6"/>
<dbReference type="InterPro" id="IPR021272">
    <property type="entry name" value="DUF2851"/>
</dbReference>
<comment type="caution">
    <text evidence="1">The sequence shown here is derived from an EMBL/GenBank/DDBJ whole genome shotgun (WGS) entry which is preliminary data.</text>
</comment>
<dbReference type="Pfam" id="PF11013">
    <property type="entry name" value="DUF2851"/>
    <property type="match status" value="1"/>
</dbReference>
<evidence type="ECO:0000313" key="2">
    <source>
        <dbReference type="Proteomes" id="UP000712007"/>
    </source>
</evidence>
<protein>
    <submittedName>
        <fullName evidence="1">DUF2851 family protein</fullName>
    </submittedName>
</protein>